<dbReference type="InterPro" id="IPR023365">
    <property type="entry name" value="Sortase_dom-sf"/>
</dbReference>
<dbReference type="NCBIfam" id="TIGR03064">
    <property type="entry name" value="sortase_srtB"/>
    <property type="match status" value="1"/>
</dbReference>
<comment type="caution">
    <text evidence="1">The sequence shown here is derived from an EMBL/GenBank/DDBJ whole genome shotgun (WGS) entry which is preliminary data.</text>
</comment>
<dbReference type="CDD" id="cd05826">
    <property type="entry name" value="Sortase_B"/>
    <property type="match status" value="1"/>
</dbReference>
<organism evidence="1 2">
    <name type="scientific">Lacrimispora xylanisolvens</name>
    <dbReference type="NCBI Taxonomy" id="384636"/>
    <lineage>
        <taxon>Bacteria</taxon>
        <taxon>Bacillati</taxon>
        <taxon>Bacillota</taxon>
        <taxon>Clostridia</taxon>
        <taxon>Lachnospirales</taxon>
        <taxon>Lachnospiraceae</taxon>
        <taxon>Lacrimispora</taxon>
    </lineage>
</organism>
<dbReference type="GO" id="GO:0016787">
    <property type="term" value="F:hydrolase activity"/>
    <property type="evidence" value="ECO:0007669"/>
    <property type="project" value="UniProtKB-KW"/>
</dbReference>
<protein>
    <submittedName>
        <fullName evidence="1">Sortase B</fullName>
    </submittedName>
</protein>
<dbReference type="Proteomes" id="UP000237749">
    <property type="component" value="Unassembled WGS sequence"/>
</dbReference>
<proteinExistence type="predicted"/>
<keyword evidence="2" id="KW-1185">Reference proteome</keyword>
<dbReference type="SUPFAM" id="SSF63817">
    <property type="entry name" value="Sortase"/>
    <property type="match status" value="1"/>
</dbReference>
<dbReference type="Gene3D" id="2.40.260.10">
    <property type="entry name" value="Sortase"/>
    <property type="match status" value="1"/>
</dbReference>
<accession>A0A2S6HZ86</accession>
<evidence type="ECO:0000313" key="2">
    <source>
        <dbReference type="Proteomes" id="UP000237749"/>
    </source>
</evidence>
<sequence length="251" mass="28944">MNRKKLSTGILILAFLLLAVGAGVLYFDYRDRQYSDNLYESLAELAKEPEESVTAPSETQKEKEEPYVSPISFDELKKINPDIVGWIRIADTSIDYPIVHTDNNDTYLDTDFDGKKNPSGTIFLDCDSEPDFSGRHNIIYGHHMKDGSMFKDIIKYKEESFYRAHQDIVIYTPQQEFHLRPVTVLYTDAGGIRRKTKFESDESFSLYVDEMTKNGMFYQAPQEPIKTLWSFVTCSYEFDDARTILYAALVP</sequence>
<dbReference type="OrthoDB" id="9806013at2"/>
<dbReference type="InterPro" id="IPR009835">
    <property type="entry name" value="SrtB"/>
</dbReference>
<dbReference type="RefSeq" id="WP_104434265.1">
    <property type="nucleotide sequence ID" value="NZ_PTJA01000001.1"/>
</dbReference>
<gene>
    <name evidence="1" type="ORF">BXY41_101528</name>
</gene>
<evidence type="ECO:0000313" key="1">
    <source>
        <dbReference type="EMBL" id="PPK83464.1"/>
    </source>
</evidence>
<reference evidence="1 2" key="1">
    <citation type="submission" date="2018-02" db="EMBL/GenBank/DDBJ databases">
        <title>Genomic Encyclopedia of Archaeal and Bacterial Type Strains, Phase II (KMG-II): from individual species to whole genera.</title>
        <authorList>
            <person name="Goeker M."/>
        </authorList>
    </citation>
    <scope>NUCLEOTIDE SEQUENCE [LARGE SCALE GENOMIC DNA]</scope>
    <source>
        <strain evidence="1 2">DSM 3808</strain>
    </source>
</reference>
<dbReference type="EMBL" id="PTJA01000001">
    <property type="protein sequence ID" value="PPK83464.1"/>
    <property type="molecule type" value="Genomic_DNA"/>
</dbReference>
<name>A0A2S6HZ86_9FIRM</name>
<dbReference type="AlphaFoldDB" id="A0A2S6HZ86"/>